<reference evidence="2" key="1">
    <citation type="submission" date="2016-07" db="EMBL/GenBank/DDBJ databases">
        <authorList>
            <person name="Florea S."/>
            <person name="Webb J.S."/>
            <person name="Jaromczyk J."/>
            <person name="Schardl C.L."/>
        </authorList>
    </citation>
    <scope>NUCLEOTIDE SEQUENCE [LARGE SCALE GENOMIC DNA]</scope>
    <source>
        <strain evidence="2">IPB1</strain>
    </source>
</reference>
<dbReference type="EMBL" id="MAUJ01000009">
    <property type="protein sequence ID" value="OCQ19207.1"/>
    <property type="molecule type" value="Genomic_DNA"/>
</dbReference>
<protein>
    <recommendedName>
        <fullName evidence="3">Chemotaxis protein</fullName>
    </recommendedName>
</protein>
<evidence type="ECO:0008006" key="3">
    <source>
        <dbReference type="Google" id="ProtNLM"/>
    </source>
</evidence>
<evidence type="ECO:0000313" key="1">
    <source>
        <dbReference type="EMBL" id="OCQ19207.1"/>
    </source>
</evidence>
<name>A0A1C0TLH9_9GAMM</name>
<organism evidence="1 2">
    <name type="scientific">Pseudoalteromonas luteoviolacea</name>
    <dbReference type="NCBI Taxonomy" id="43657"/>
    <lineage>
        <taxon>Bacteria</taxon>
        <taxon>Pseudomonadati</taxon>
        <taxon>Pseudomonadota</taxon>
        <taxon>Gammaproteobacteria</taxon>
        <taxon>Alteromonadales</taxon>
        <taxon>Pseudoalteromonadaceae</taxon>
        <taxon>Pseudoalteromonas</taxon>
    </lineage>
</organism>
<gene>
    <name evidence="1" type="ORF">A7985_20965</name>
</gene>
<dbReference type="Proteomes" id="UP000093366">
    <property type="component" value="Unassembled WGS sequence"/>
</dbReference>
<sequence>MSKMTTQHANSNLVMLLSVLAMCIVFAVDSHIPLGVAGGVPHIIPILISLWAKNIRFTLILALLCSLFTVIAFFSSPSGGELWKVLFNRGIALLAIWSCALLTIKYFNELIKHAALEKELEKISVYRETISGVNHLVRNLQSNFLIINHSPNLKNDLGEEVIDALNQSSREVCEILDKLGDLDEVTPEVISKIAYSNVEKAK</sequence>
<comment type="caution">
    <text evidence="1">The sequence shown here is derived from an EMBL/GenBank/DDBJ whole genome shotgun (WGS) entry which is preliminary data.</text>
</comment>
<dbReference type="AlphaFoldDB" id="A0A1C0TLH9"/>
<accession>A0A1C0TLH9</accession>
<proteinExistence type="predicted"/>
<evidence type="ECO:0000313" key="2">
    <source>
        <dbReference type="Proteomes" id="UP000093366"/>
    </source>
</evidence>